<dbReference type="Proteomes" id="UP000438429">
    <property type="component" value="Unassembled WGS sequence"/>
</dbReference>
<gene>
    <name evidence="1" type="ORF">F2P81_019232</name>
</gene>
<proteinExistence type="predicted"/>
<name>A0A6A4S794_SCOMX</name>
<evidence type="ECO:0000313" key="2">
    <source>
        <dbReference type="Proteomes" id="UP000438429"/>
    </source>
</evidence>
<evidence type="ECO:0000313" key="1">
    <source>
        <dbReference type="EMBL" id="KAF0028145.1"/>
    </source>
</evidence>
<comment type="caution">
    <text evidence="1">The sequence shown here is derived from an EMBL/GenBank/DDBJ whole genome shotgun (WGS) entry which is preliminary data.</text>
</comment>
<sequence>MAAENLLQTGCFAPVSSGYKSGCCLAAQRNLSSLSDRFVGCARDSAAVSGKWLRGTRQDGCHGYYDYFSTPFYYCRYVSRDQVVAYTEQHCHCKSIVRLYCCAQSSLWVTEDKPGEKNRQQIGPADVTIENIRITKTLFLSPDCLIVRLVYITMSPPDSRRSVPSSYESVAKPMQPTISDCKGAPAGVSVHSTRVGRQGDGHIKWARLSVGAAWVFC</sequence>
<dbReference type="EMBL" id="VEVO01000017">
    <property type="protein sequence ID" value="KAF0028145.1"/>
    <property type="molecule type" value="Genomic_DNA"/>
</dbReference>
<organism evidence="1 2">
    <name type="scientific">Scophthalmus maximus</name>
    <name type="common">Turbot</name>
    <name type="synonym">Psetta maxima</name>
    <dbReference type="NCBI Taxonomy" id="52904"/>
    <lineage>
        <taxon>Eukaryota</taxon>
        <taxon>Metazoa</taxon>
        <taxon>Chordata</taxon>
        <taxon>Craniata</taxon>
        <taxon>Vertebrata</taxon>
        <taxon>Euteleostomi</taxon>
        <taxon>Actinopterygii</taxon>
        <taxon>Neopterygii</taxon>
        <taxon>Teleostei</taxon>
        <taxon>Neoteleostei</taxon>
        <taxon>Acanthomorphata</taxon>
        <taxon>Carangaria</taxon>
        <taxon>Pleuronectiformes</taxon>
        <taxon>Pleuronectoidei</taxon>
        <taxon>Scophthalmidae</taxon>
        <taxon>Scophthalmus</taxon>
    </lineage>
</organism>
<accession>A0A6A4S794</accession>
<reference evidence="1 2" key="1">
    <citation type="submission" date="2019-06" db="EMBL/GenBank/DDBJ databases">
        <title>Draft genomes of female and male turbot (Scophthalmus maximus).</title>
        <authorList>
            <person name="Xu H."/>
            <person name="Xu X.-W."/>
            <person name="Shao C."/>
            <person name="Chen S."/>
        </authorList>
    </citation>
    <scope>NUCLEOTIDE SEQUENCE [LARGE SCALE GENOMIC DNA]</scope>
    <source>
        <strain evidence="1">Ysfricsl-2016a</strain>
        <tissue evidence="1">Blood</tissue>
    </source>
</reference>
<dbReference type="AlphaFoldDB" id="A0A6A4S794"/>
<protein>
    <submittedName>
        <fullName evidence="1">Uncharacterized protein</fullName>
    </submittedName>
</protein>